<accession>A0A369XLW3</accession>
<dbReference type="Proteomes" id="UP000253831">
    <property type="component" value="Unassembled WGS sequence"/>
</dbReference>
<feature type="signal peptide" evidence="1">
    <location>
        <begin position="1"/>
        <end position="18"/>
    </location>
</feature>
<feature type="chain" id="PRO_5016902164" evidence="1">
    <location>
        <begin position="19"/>
        <end position="138"/>
    </location>
</feature>
<evidence type="ECO:0000256" key="1">
    <source>
        <dbReference type="SAM" id="SignalP"/>
    </source>
</evidence>
<dbReference type="InterPro" id="IPR039555">
    <property type="entry name" value="TraF/TrbB"/>
</dbReference>
<name>A0A369XLW3_9PROT</name>
<proteinExistence type="predicted"/>
<dbReference type="EMBL" id="QPGA01000052">
    <property type="protein sequence ID" value="RDE49207.1"/>
    <property type="molecule type" value="Genomic_DNA"/>
</dbReference>
<evidence type="ECO:0000313" key="2">
    <source>
        <dbReference type="EMBL" id="RDE49207.1"/>
    </source>
</evidence>
<dbReference type="AlphaFoldDB" id="A0A369XLW3"/>
<comment type="caution">
    <text evidence="2">The sequence shown here is derived from an EMBL/GenBank/DDBJ whole genome shotgun (WGS) entry which is preliminary data.</text>
</comment>
<organism evidence="2 3">
    <name type="scientific">Candidatus Accumulibacter meliphilus</name>
    <dbReference type="NCBI Taxonomy" id="2211374"/>
    <lineage>
        <taxon>Bacteria</taxon>
        <taxon>Pseudomonadati</taxon>
        <taxon>Pseudomonadota</taxon>
        <taxon>Betaproteobacteria</taxon>
        <taxon>Candidatus Accumulibacter</taxon>
    </lineage>
</organism>
<keyword evidence="1" id="KW-0732">Signal</keyword>
<reference evidence="2 3" key="1">
    <citation type="submission" date="2018-05" db="EMBL/GenBank/DDBJ databases">
        <title>Integrated omic analyses show evidence that a Ca. Accumulibacter phosphatis strain performs denitrification under micro-aerobic conditions.</title>
        <authorList>
            <person name="Camejo P.Y."/>
            <person name="Katherine M.D."/>
            <person name="Daniel N.R."/>
        </authorList>
    </citation>
    <scope>NUCLEOTIDE SEQUENCE [LARGE SCALE GENOMIC DNA]</scope>
    <source>
        <strain evidence="2">UW-LDO-IC</strain>
    </source>
</reference>
<protein>
    <submittedName>
        <fullName evidence="2">Uncharacterized protein</fullName>
    </submittedName>
</protein>
<gene>
    <name evidence="2" type="ORF">DVS81_17835</name>
</gene>
<sequence>MRSLVIAVCCFCFGSASANSGLEYPSMWICDEDRFNWYCDIPPAAEPTGSSAENPEAKALSEEEEAVAALKALREDAERKRALAIIKPTPENLTRAAATARATATAWARVATMRRTTACARSISGPKNSASAKRWRWK</sequence>
<evidence type="ECO:0000313" key="3">
    <source>
        <dbReference type="Proteomes" id="UP000253831"/>
    </source>
</evidence>
<dbReference type="Pfam" id="PF13728">
    <property type="entry name" value="TraF"/>
    <property type="match status" value="1"/>
</dbReference>